<organism evidence="6 7">
    <name type="scientific">Galerina marginata (strain CBS 339.88)</name>
    <dbReference type="NCBI Taxonomy" id="685588"/>
    <lineage>
        <taxon>Eukaryota</taxon>
        <taxon>Fungi</taxon>
        <taxon>Dikarya</taxon>
        <taxon>Basidiomycota</taxon>
        <taxon>Agaricomycotina</taxon>
        <taxon>Agaricomycetes</taxon>
        <taxon>Agaricomycetidae</taxon>
        <taxon>Agaricales</taxon>
        <taxon>Agaricineae</taxon>
        <taxon>Strophariaceae</taxon>
        <taxon>Galerina</taxon>
    </lineage>
</organism>
<name>A0A067TDF0_GALM3</name>
<dbReference type="Gene3D" id="2.130.10.10">
    <property type="entry name" value="YVTN repeat-like/Quinoprotein amine dehydrogenase"/>
    <property type="match status" value="6"/>
</dbReference>
<feature type="repeat" description="WD" evidence="3">
    <location>
        <begin position="1138"/>
        <end position="1179"/>
    </location>
</feature>
<evidence type="ECO:0000259" key="5">
    <source>
        <dbReference type="Pfam" id="PF24883"/>
    </source>
</evidence>
<feature type="region of interest" description="Disordered" evidence="4">
    <location>
        <begin position="27"/>
        <end position="126"/>
    </location>
</feature>
<dbReference type="PROSITE" id="PS00678">
    <property type="entry name" value="WD_REPEATS_1"/>
    <property type="match status" value="8"/>
</dbReference>
<feature type="repeat" description="WD" evidence="3">
    <location>
        <begin position="1264"/>
        <end position="1305"/>
    </location>
</feature>
<feature type="repeat" description="WD" evidence="3">
    <location>
        <begin position="1012"/>
        <end position="1053"/>
    </location>
</feature>
<dbReference type="EMBL" id="KL142371">
    <property type="protein sequence ID" value="KDR81250.1"/>
    <property type="molecule type" value="Genomic_DNA"/>
</dbReference>
<reference evidence="7" key="1">
    <citation type="journal article" date="2014" name="Proc. Natl. Acad. Sci. U.S.A.">
        <title>Extensive sampling of basidiomycete genomes demonstrates inadequacy of the white-rot/brown-rot paradigm for wood decay fungi.</title>
        <authorList>
            <person name="Riley R."/>
            <person name="Salamov A.A."/>
            <person name="Brown D.W."/>
            <person name="Nagy L.G."/>
            <person name="Floudas D."/>
            <person name="Held B.W."/>
            <person name="Levasseur A."/>
            <person name="Lombard V."/>
            <person name="Morin E."/>
            <person name="Otillar R."/>
            <person name="Lindquist E.A."/>
            <person name="Sun H."/>
            <person name="LaButti K.M."/>
            <person name="Schmutz J."/>
            <person name="Jabbour D."/>
            <person name="Luo H."/>
            <person name="Baker S.E."/>
            <person name="Pisabarro A.G."/>
            <person name="Walton J.D."/>
            <person name="Blanchette R.A."/>
            <person name="Henrissat B."/>
            <person name="Martin F."/>
            <person name="Cullen D."/>
            <person name="Hibbett D.S."/>
            <person name="Grigoriev I.V."/>
        </authorList>
    </citation>
    <scope>NUCLEOTIDE SEQUENCE [LARGE SCALE GENOMIC DNA]</scope>
    <source>
        <strain evidence="7">CBS 339.88</strain>
    </source>
</reference>
<feature type="repeat" description="WD" evidence="3">
    <location>
        <begin position="1432"/>
        <end position="1464"/>
    </location>
</feature>
<dbReference type="CDD" id="cd00200">
    <property type="entry name" value="WD40"/>
    <property type="match status" value="2"/>
</dbReference>
<feature type="repeat" description="WD" evidence="3">
    <location>
        <begin position="1390"/>
        <end position="1431"/>
    </location>
</feature>
<dbReference type="Gene3D" id="3.40.50.300">
    <property type="entry name" value="P-loop containing nucleotide triphosphate hydrolases"/>
    <property type="match status" value="1"/>
</dbReference>
<dbReference type="SUPFAM" id="SSF50978">
    <property type="entry name" value="WD40 repeat-like"/>
    <property type="match status" value="1"/>
</dbReference>
<gene>
    <name evidence="6" type="ORF">GALMADRAFT_1124665</name>
</gene>
<evidence type="ECO:0000256" key="1">
    <source>
        <dbReference type="ARBA" id="ARBA00022574"/>
    </source>
</evidence>
<feature type="domain" description="Nephrocystin 3-like N-terminal" evidence="5">
    <location>
        <begin position="335"/>
        <end position="502"/>
    </location>
</feature>
<feature type="repeat" description="WD" evidence="3">
    <location>
        <begin position="1054"/>
        <end position="1095"/>
    </location>
</feature>
<evidence type="ECO:0000256" key="4">
    <source>
        <dbReference type="SAM" id="MobiDB-lite"/>
    </source>
</evidence>
<dbReference type="HOGENOM" id="CLU_000288_6_3_1"/>
<keyword evidence="1 3" id="KW-0853">WD repeat</keyword>
<feature type="repeat" description="WD" evidence="3">
    <location>
        <begin position="1348"/>
        <end position="1389"/>
    </location>
</feature>
<dbReference type="InterPro" id="IPR027417">
    <property type="entry name" value="P-loop_NTPase"/>
</dbReference>
<feature type="compositionally biased region" description="Polar residues" evidence="4">
    <location>
        <begin position="59"/>
        <end position="91"/>
    </location>
</feature>
<dbReference type="SMART" id="SM00320">
    <property type="entry name" value="WD40"/>
    <property type="match status" value="15"/>
</dbReference>
<dbReference type="SMART" id="SM00564">
    <property type="entry name" value="PQQ"/>
    <property type="match status" value="9"/>
</dbReference>
<dbReference type="InterPro" id="IPR018391">
    <property type="entry name" value="PQQ_b-propeller_rpt"/>
</dbReference>
<evidence type="ECO:0000256" key="2">
    <source>
        <dbReference type="ARBA" id="ARBA00022737"/>
    </source>
</evidence>
<dbReference type="STRING" id="685588.A0A067TDF0"/>
<dbReference type="SUPFAM" id="SSF101908">
    <property type="entry name" value="Putative isomerase YbhE"/>
    <property type="match status" value="1"/>
</dbReference>
<dbReference type="InterPro" id="IPR036322">
    <property type="entry name" value="WD40_repeat_dom_sf"/>
</dbReference>
<feature type="repeat" description="WD" evidence="3">
    <location>
        <begin position="928"/>
        <end position="969"/>
    </location>
</feature>
<dbReference type="InterPro" id="IPR056884">
    <property type="entry name" value="NPHP3-like_N"/>
</dbReference>
<dbReference type="SUPFAM" id="SSF52540">
    <property type="entry name" value="P-loop containing nucleoside triphosphate hydrolases"/>
    <property type="match status" value="1"/>
</dbReference>
<evidence type="ECO:0000256" key="3">
    <source>
        <dbReference type="PROSITE-ProRule" id="PRU00221"/>
    </source>
</evidence>
<keyword evidence="7" id="KW-1185">Reference proteome</keyword>
<dbReference type="InterPro" id="IPR020472">
    <property type="entry name" value="WD40_PAC1"/>
</dbReference>
<dbReference type="PRINTS" id="PR00320">
    <property type="entry name" value="GPROTEINBRPT"/>
</dbReference>
<dbReference type="Pfam" id="PF24883">
    <property type="entry name" value="NPHP3_N"/>
    <property type="match status" value="1"/>
</dbReference>
<dbReference type="PROSITE" id="PS50294">
    <property type="entry name" value="WD_REPEATS_REGION"/>
    <property type="match status" value="14"/>
</dbReference>
<dbReference type="PANTHER" id="PTHR19848">
    <property type="entry name" value="WD40 REPEAT PROTEIN"/>
    <property type="match status" value="1"/>
</dbReference>
<dbReference type="Proteomes" id="UP000027222">
    <property type="component" value="Unassembled WGS sequence"/>
</dbReference>
<dbReference type="PANTHER" id="PTHR19848:SF8">
    <property type="entry name" value="F-BOX AND WD REPEAT DOMAIN CONTAINING 7"/>
    <property type="match status" value="1"/>
</dbReference>
<feature type="region of interest" description="Disordered" evidence="4">
    <location>
        <begin position="1487"/>
        <end position="1507"/>
    </location>
</feature>
<feature type="compositionally biased region" description="Low complexity" evidence="4">
    <location>
        <begin position="34"/>
        <end position="48"/>
    </location>
</feature>
<dbReference type="InterPro" id="IPR015943">
    <property type="entry name" value="WD40/YVTN_repeat-like_dom_sf"/>
</dbReference>
<feature type="compositionally biased region" description="Polar residues" evidence="4">
    <location>
        <begin position="102"/>
        <end position="118"/>
    </location>
</feature>
<feature type="repeat" description="WD" evidence="3">
    <location>
        <begin position="1096"/>
        <end position="1137"/>
    </location>
</feature>
<sequence length="1586" mass="174954">MTDGESQTSKASSTRFLQLPKKWVKATFSRNHSRASSPAPSASEQENSGGDLSPVQHAIVSSGQLSVDPATGSSTPSQQDHSRAFSISSGLSGPAVTHDQHNNSTQDGATSISSTQSGRPVGDLSETLVNPTDRARLTVIDIAGLALSFTAMLLKRLPEVVDTNPAKIVLGVVKIILEIKEAVQGNTDAVDRRIISTADQLRAVEGALTGWKPNDEEETRGVRLFRTTISNELVNLFELQKQSLARRIADHEGDQGQIAEIFERINQARERLVVVTGLRVQKAVIAIQEDLRRLLLKELQASHIADHKFKLGGQQKQLLRRAVCTPGTRVDILSKITKWANDDSTESQSVFWLFGQAGSGKSTIAYTIARRFEFASDADDTIILGGNFFCSRQFEETKDATCIIRTIVYHLARRYEAFAEALRTSGDFDTIYQDSSIQLESLLIEPWKLAQSANPSKSARFLVVIDALDEIDGQGGSEFLRNLLDSVSKHRLRGLKFFATSRPDQKLVDHVEAFDDKESYRLEQVPIEEAQADITTYLNAYLGDSVGRLELEKIAVQAAGLFIYAATVVKYVEGYAPVEHEERLSTLFVSDSDNPEETLLDGLYYQVLLDARRRFKSGHYLNILHTFICTVERTSPSLVAELLLLPNSPNAARSHNEIADGVLKSLHAVLYIENGKVFSYHKSFTDFMFDRKRAKDEFWCDRAKHHRLLTNSCFRAMNKLKFNIANIKSSFLLDRDNSGLRDAVKQNIPPVLSYSCRNWDYHLSAVSTIDSDALRNTLSNFLELRVLFWIEAMNLLGFRGLCDRMLQRARRWVPDDDLVLKEDFAETASFALYFSGSGAALSTPHLYISALTTWSRNLRPCREWRRHFSGIPVFANALQNDKPLMTLGVGSPVYAVAFSSDDRLIVSASDDKLVRVWDVSKGEMLKVLDGHTDSVNSVAFSSDNKLIVSGSADKSVRVWDAWTGETLKVLEGHTAPIFSVTFSSDDRRIVSGSEDKSARVWDALTGEMLKVLEGHTDAVGSVAFSNDDKYIISGSDDKLVRVWDASTGNTLKILEGHTEPVLSVAFSGDGRRIISGSDDTSVRVWDASTGELLKVLEGHTESVLSVAFSSDDKKIVSGSDERSVRVWDSLTGETLKVLEGHIEAVSSAKFSSDNRRIVSCSDDESVRVWDATTGEMQKALDGHTEPVFSVAFSSDNKQIISGSDDKSVRVWDASSGNLLKVLEGHTESIWSAVFSSDDKRIVSGSDDNSVRVWDASTGAVLKVLEGHTGSVSSVTFSSDDKQIISCSDDKTVRVWDSLTGETLKILEGHTEPIFSIAISIDDEYIVSGSDDKSVRIWDTSTGKVLRVLEGHTEPVLSVAFSSTANQIVSSSDDKSVRVWDAATGEMLKVMEGHTQAVLSVSFSNDDRQIVSCSDDKSVRVWDALSGKLLKMLEGHTESVWSVAFSSDDKWIVSASDDESVRVWDPSLAVMLTMPEGDAVEHASISSEDQQIVSGSEDESARVQASHTQQPSLRYIRQKIADSSGHKRHTGWLLSPQEGHYLMFVPPAENLPDPSNILTLPRSYAPSVDISSATLGLEWRNCFSPKD</sequence>
<feature type="repeat" description="WD" evidence="3">
    <location>
        <begin position="1222"/>
        <end position="1263"/>
    </location>
</feature>
<dbReference type="SUPFAM" id="SSF50998">
    <property type="entry name" value="Quinoprotein alcohol dehydrogenase-like"/>
    <property type="match status" value="1"/>
</dbReference>
<proteinExistence type="predicted"/>
<evidence type="ECO:0000313" key="7">
    <source>
        <dbReference type="Proteomes" id="UP000027222"/>
    </source>
</evidence>
<feature type="repeat" description="WD" evidence="3">
    <location>
        <begin position="1180"/>
        <end position="1221"/>
    </location>
</feature>
<dbReference type="InterPro" id="IPR019775">
    <property type="entry name" value="WD40_repeat_CS"/>
</dbReference>
<dbReference type="PROSITE" id="PS50082">
    <property type="entry name" value="WD_REPEATS_2"/>
    <property type="match status" value="14"/>
</dbReference>
<accession>A0A067TDF0</accession>
<dbReference type="InterPro" id="IPR011047">
    <property type="entry name" value="Quinoprotein_ADH-like_sf"/>
</dbReference>
<dbReference type="Pfam" id="PF00400">
    <property type="entry name" value="WD40"/>
    <property type="match status" value="14"/>
</dbReference>
<evidence type="ECO:0000313" key="6">
    <source>
        <dbReference type="EMBL" id="KDR81250.1"/>
    </source>
</evidence>
<feature type="repeat" description="WD" evidence="3">
    <location>
        <begin position="970"/>
        <end position="1011"/>
    </location>
</feature>
<protein>
    <recommendedName>
        <fullName evidence="5">Nephrocystin 3-like N-terminal domain-containing protein</fullName>
    </recommendedName>
</protein>
<keyword evidence="2" id="KW-0677">Repeat</keyword>
<feature type="repeat" description="WD" evidence="3">
    <location>
        <begin position="886"/>
        <end position="927"/>
    </location>
</feature>
<feature type="repeat" description="WD" evidence="3">
    <location>
        <begin position="1306"/>
        <end position="1347"/>
    </location>
</feature>
<dbReference type="OrthoDB" id="538223at2759"/>
<dbReference type="InterPro" id="IPR001680">
    <property type="entry name" value="WD40_rpt"/>
</dbReference>